<dbReference type="EMBL" id="QGNW01002584">
    <property type="protein sequence ID" value="RVW16832.1"/>
    <property type="molecule type" value="Genomic_DNA"/>
</dbReference>
<comment type="similarity">
    <text evidence="1">Belongs to the 'GDSL' lipolytic enzyme family.</text>
</comment>
<keyword evidence="2" id="KW-0378">Hydrolase</keyword>
<feature type="chain" id="PRO_5036108541" evidence="5">
    <location>
        <begin position="32"/>
        <end position="395"/>
    </location>
</feature>
<accession>A0A438C0S5</accession>
<dbReference type="Proteomes" id="UP000288805">
    <property type="component" value="Unassembled WGS sequence"/>
</dbReference>
<dbReference type="AlphaFoldDB" id="A0A438C0S5"/>
<dbReference type="CDD" id="cd01837">
    <property type="entry name" value="SGNH_plant_lipase_like"/>
    <property type="match status" value="1"/>
</dbReference>
<keyword evidence="4" id="KW-0472">Membrane</keyword>
<organism evidence="6 8">
    <name type="scientific">Vitis vinifera</name>
    <name type="common">Grape</name>
    <dbReference type="NCBI Taxonomy" id="29760"/>
    <lineage>
        <taxon>Eukaryota</taxon>
        <taxon>Viridiplantae</taxon>
        <taxon>Streptophyta</taxon>
        <taxon>Embryophyta</taxon>
        <taxon>Tracheophyta</taxon>
        <taxon>Spermatophyta</taxon>
        <taxon>Magnoliopsida</taxon>
        <taxon>eudicotyledons</taxon>
        <taxon>Gunneridae</taxon>
        <taxon>Pentapetalae</taxon>
        <taxon>rosids</taxon>
        <taxon>Vitales</taxon>
        <taxon>Vitaceae</taxon>
        <taxon>Viteae</taxon>
        <taxon>Vitis</taxon>
    </lineage>
</organism>
<keyword evidence="5" id="KW-0732">Signal</keyword>
<reference evidence="6 8" key="1">
    <citation type="journal article" date="2018" name="PLoS Genet.">
        <title>Population sequencing reveals clonal diversity and ancestral inbreeding in the grapevine cultivar Chardonnay.</title>
        <authorList>
            <person name="Roach M.J."/>
            <person name="Johnson D.L."/>
            <person name="Bohlmann J."/>
            <person name="van Vuuren H.J."/>
            <person name="Jones S.J."/>
            <person name="Pretorius I.S."/>
            <person name="Schmidt S.A."/>
            <person name="Borneman A.R."/>
        </authorList>
    </citation>
    <scope>NUCLEOTIDE SEQUENCE [LARGE SCALE GENOMIC DNA]</scope>
    <source>
        <strain evidence="8">cv. Chardonnay</strain>
        <strain evidence="6">I10V1</strain>
        <tissue evidence="6">Leaf</tissue>
    </source>
</reference>
<dbReference type="Gene3D" id="3.40.50.1110">
    <property type="entry name" value="SGNH hydrolase"/>
    <property type="match status" value="1"/>
</dbReference>
<feature type="transmembrane region" description="Helical" evidence="4">
    <location>
        <begin position="83"/>
        <end position="104"/>
    </location>
</feature>
<name>A0A438C0S5_VITVI</name>
<dbReference type="PANTHER" id="PTHR45648:SF166">
    <property type="entry name" value="OS02G0617400 PROTEIN"/>
    <property type="match status" value="1"/>
</dbReference>
<dbReference type="PANTHER" id="PTHR45648">
    <property type="entry name" value="GDSL LIPASE/ACYLHYDROLASE FAMILY PROTEIN (AFU_ORTHOLOGUE AFUA_4G14700)"/>
    <property type="match status" value="1"/>
</dbReference>
<sequence>MSMDSSVVFFSSWMILALLLALGTTAPQAHARAFFVFGDSLVDSGNNDYLVTTARADSPPYGIDYPTHRPTGRFSNGLNIPDIISYGFHLYCIFVLSAISFLVLNGKFVPCEQIGEQPTLPYLSPELTGERLLVGANFASAGIGILNDTGIQFLNIIRIYKQLEYFQQYQQRVTTLIGAAQTERLVNQALVLITLGGNDFVNNYYLVPFSARSRQFSLPDYVRYLISEYRKVLRRLYELGARRVLVTGTGPMGCVPAELAMRSRNGECAVELQRAADLFNPQLVQMINGLNNEIGGDVFIAANAFRMHMDFISNPGAYGFVTSKIACCGQGPYNGLGLCTIASNLCANRDIYAFWDAFHPSERANRYIVRQILSGSTDYMHPMNLSNIMALDSRT</sequence>
<dbReference type="Pfam" id="PF00657">
    <property type="entry name" value="Lipase_GDSL"/>
    <property type="match status" value="1"/>
</dbReference>
<evidence type="ECO:0000313" key="8">
    <source>
        <dbReference type="Proteomes" id="UP000288805"/>
    </source>
</evidence>
<feature type="signal peptide" evidence="5">
    <location>
        <begin position="1"/>
        <end position="31"/>
    </location>
</feature>
<evidence type="ECO:0000313" key="7">
    <source>
        <dbReference type="EMBL" id="RVX11318.1"/>
    </source>
</evidence>
<evidence type="ECO:0000313" key="6">
    <source>
        <dbReference type="EMBL" id="RVW16832.1"/>
    </source>
</evidence>
<dbReference type="InterPro" id="IPR001087">
    <property type="entry name" value="GDSL"/>
</dbReference>
<dbReference type="SUPFAM" id="SSF52266">
    <property type="entry name" value="SGNH hydrolase"/>
    <property type="match status" value="1"/>
</dbReference>
<protein>
    <submittedName>
        <fullName evidence="6">GDSL esterase/lipase</fullName>
    </submittedName>
</protein>
<keyword evidence="4" id="KW-1133">Transmembrane helix</keyword>
<evidence type="ECO:0000256" key="2">
    <source>
        <dbReference type="ARBA" id="ARBA00022801"/>
    </source>
</evidence>
<comment type="caution">
    <text evidence="6">The sequence shown here is derived from an EMBL/GenBank/DDBJ whole genome shotgun (WGS) entry which is preliminary data.</text>
</comment>
<dbReference type="GO" id="GO:0016042">
    <property type="term" value="P:lipid catabolic process"/>
    <property type="evidence" value="ECO:0007669"/>
    <property type="project" value="UniProtKB-KW"/>
</dbReference>
<dbReference type="EMBL" id="QGNW01000031">
    <property type="protein sequence ID" value="RVX11318.1"/>
    <property type="molecule type" value="Genomic_DNA"/>
</dbReference>
<evidence type="ECO:0000256" key="5">
    <source>
        <dbReference type="SAM" id="SignalP"/>
    </source>
</evidence>
<dbReference type="GO" id="GO:0016788">
    <property type="term" value="F:hydrolase activity, acting on ester bonds"/>
    <property type="evidence" value="ECO:0007669"/>
    <property type="project" value="InterPro"/>
</dbReference>
<evidence type="ECO:0000256" key="4">
    <source>
        <dbReference type="SAM" id="Phobius"/>
    </source>
</evidence>
<gene>
    <name evidence="6" type="primary">VvCHDh000070_5</name>
    <name evidence="7" type="synonym">VvCHDp000207_9</name>
    <name evidence="7" type="ORF">CK203_019709</name>
    <name evidence="6" type="ORF">CK203_098168</name>
</gene>
<dbReference type="InterPro" id="IPR035669">
    <property type="entry name" value="SGNH_plant_lipase-like"/>
</dbReference>
<proteinExistence type="inferred from homology"/>
<keyword evidence="4" id="KW-0812">Transmembrane</keyword>
<dbReference type="InterPro" id="IPR051058">
    <property type="entry name" value="GDSL_Est/Lipase"/>
</dbReference>
<evidence type="ECO:0000256" key="3">
    <source>
        <dbReference type="ARBA" id="ARBA00022963"/>
    </source>
</evidence>
<evidence type="ECO:0000256" key="1">
    <source>
        <dbReference type="ARBA" id="ARBA00008668"/>
    </source>
</evidence>
<keyword evidence="3" id="KW-0443">Lipid metabolism</keyword>
<dbReference type="InterPro" id="IPR036514">
    <property type="entry name" value="SGNH_hydro_sf"/>
</dbReference>
<keyword evidence="3" id="KW-0442">Lipid degradation</keyword>